<evidence type="ECO:0000313" key="3">
    <source>
        <dbReference type="EMBL" id="OQS00781.1"/>
    </source>
</evidence>
<feature type="coiled-coil region" evidence="1">
    <location>
        <begin position="32"/>
        <end position="59"/>
    </location>
</feature>
<reference evidence="3 4" key="1">
    <citation type="journal article" date="2014" name="Genome Biol. Evol.">
        <title>The secreted proteins of Achlya hypogyna and Thraustotheca clavata identify the ancestral oomycete secretome and reveal gene acquisitions by horizontal gene transfer.</title>
        <authorList>
            <person name="Misner I."/>
            <person name="Blouin N."/>
            <person name="Leonard G."/>
            <person name="Richards T.A."/>
            <person name="Lane C.E."/>
        </authorList>
    </citation>
    <scope>NUCLEOTIDE SEQUENCE [LARGE SCALE GENOMIC DNA]</scope>
    <source>
        <strain evidence="3 4">ATCC 48635</strain>
    </source>
</reference>
<dbReference type="Proteomes" id="UP000243579">
    <property type="component" value="Unassembled WGS sequence"/>
</dbReference>
<evidence type="ECO:0000256" key="1">
    <source>
        <dbReference type="SAM" id="Coils"/>
    </source>
</evidence>
<evidence type="ECO:0000256" key="2">
    <source>
        <dbReference type="SAM" id="MobiDB-lite"/>
    </source>
</evidence>
<comment type="caution">
    <text evidence="3">The sequence shown here is derived from an EMBL/GenBank/DDBJ whole genome shotgun (WGS) entry which is preliminary data.</text>
</comment>
<dbReference type="AlphaFoldDB" id="A0A1V9ZS56"/>
<feature type="region of interest" description="Disordered" evidence="2">
    <location>
        <begin position="461"/>
        <end position="489"/>
    </location>
</feature>
<gene>
    <name evidence="3" type="ORF">ACHHYP_02688</name>
</gene>
<dbReference type="PANTHER" id="PTHR14845:SF0">
    <property type="entry name" value="DUF4515 DOMAIN-CONTAINING PROTEIN"/>
    <property type="match status" value="1"/>
</dbReference>
<dbReference type="STRING" id="1202772.A0A1V9ZS56"/>
<accession>A0A1V9ZS56</accession>
<feature type="coiled-coil region" evidence="1">
    <location>
        <begin position="147"/>
        <end position="207"/>
    </location>
</feature>
<sequence length="489" mass="56330">MASKEAKDAKEGKEANLAAIDTFNRQVEASKAELLAKRIDELQSENENLRFLHAKGEKEIHEFVAYFQRELGTREKVCHRPARVLFMLIAAKLTEELNDTKQRHADDVEAWHSKYDTETKQLKESGRAVESSLSSKLKVAQEDLSKLEVFRDMREALEKKLNAVTELLETERAAHRDAVAMMERKFLEEKARAQKDTEKRIEKIKQQSREDARNILDADTRKIVTDNKRMGDELRFQLQMTDELQRDKDKLVEQTKALQRELQMHADKEIEYAKYGQRQTREIKQLQAKVKTLEKSLSQVVSTFEKEKHALTTKTEKELDDVSLDADGLRKLLKLKNKELRTMKRLAQTILDQRTDVEQFFLDSLEVVKEQLVDERRKSLEADRRQDAKLTPAERGLKFPRLKHAAASSNNATFGCKDKVDLRALTWEERERVLRLLFAKINSMQGFFEGAAGVADADLPTPFLTEPPGPTMPRFVPAFPSRPPTNAAT</sequence>
<dbReference type="OrthoDB" id="441129at2759"/>
<name>A0A1V9ZS56_ACHHY</name>
<proteinExistence type="predicted"/>
<feature type="coiled-coil region" evidence="1">
    <location>
        <begin position="241"/>
        <end position="303"/>
    </location>
</feature>
<organism evidence="3 4">
    <name type="scientific">Achlya hypogyna</name>
    <name type="common">Oomycete</name>
    <name type="synonym">Protoachlya hypogyna</name>
    <dbReference type="NCBI Taxonomy" id="1202772"/>
    <lineage>
        <taxon>Eukaryota</taxon>
        <taxon>Sar</taxon>
        <taxon>Stramenopiles</taxon>
        <taxon>Oomycota</taxon>
        <taxon>Saprolegniomycetes</taxon>
        <taxon>Saprolegniales</taxon>
        <taxon>Achlyaceae</taxon>
        <taxon>Achlya</taxon>
    </lineage>
</organism>
<dbReference type="EMBL" id="JNBR01000024">
    <property type="protein sequence ID" value="OQS00781.1"/>
    <property type="molecule type" value="Genomic_DNA"/>
</dbReference>
<dbReference type="PANTHER" id="PTHR14845">
    <property type="entry name" value="COILED-COIL DOMAIN-CONTAINING 166"/>
    <property type="match status" value="1"/>
</dbReference>
<evidence type="ECO:0008006" key="5">
    <source>
        <dbReference type="Google" id="ProtNLM"/>
    </source>
</evidence>
<evidence type="ECO:0000313" key="4">
    <source>
        <dbReference type="Proteomes" id="UP000243579"/>
    </source>
</evidence>
<keyword evidence="1" id="KW-0175">Coiled coil</keyword>
<keyword evidence="4" id="KW-1185">Reference proteome</keyword>
<protein>
    <recommendedName>
        <fullName evidence="5">Basal body-orientation factor 1</fullName>
    </recommendedName>
</protein>